<dbReference type="Proteomes" id="UP000264141">
    <property type="component" value="Unassembled WGS sequence"/>
</dbReference>
<dbReference type="SMART" id="SM00228">
    <property type="entry name" value="PDZ"/>
    <property type="match status" value="1"/>
</dbReference>
<proteinExistence type="predicted"/>
<dbReference type="STRING" id="229919.GCA_001050195_03309"/>
<keyword evidence="2" id="KW-0378">Hydrolase</keyword>
<dbReference type="RefSeq" id="WP_062196082.1">
    <property type="nucleotide sequence ID" value="NZ_DF967966.1"/>
</dbReference>
<name>A0A3D1JHN6_9CHLR</name>
<sequence length="388" mass="40721">MKRSFPLAFLLVVLALTALSCRVSLPGGLQSETPTLIPTLRVEKVPQENAQPPQSLPDLVDQQNTLVNLYERVNPGVVSIRVYTAGGGGQGSGFVYDTEGHIITNYHVVQDAEDLEVDFPSGIKVRGKVVGTDLDSDLAVVKVDVPSSELTPLPLGDGESLKVGQTVVAIGNPFGLAGTMTAGIISAKGRTLESLREAPGGNYFSSGAIIQTDAAINPGNSGGPLIDLDGKVVGINRAIVANNAFGESTNSGVGFAVNVDIVKRVVPELIKNGKYSYPYLGVTSQEEITLLMAEELGLPQATGAYVLQVTPGSPADKAGIRAGTRRTSVAGLYAGGDLIIAVDGQEVRVFGDLLTYLMTKKSPGDTIVLTILRDNQRKEVSVTLAERP</sequence>
<dbReference type="GO" id="GO:0004252">
    <property type="term" value="F:serine-type endopeptidase activity"/>
    <property type="evidence" value="ECO:0007669"/>
    <property type="project" value="InterPro"/>
</dbReference>
<evidence type="ECO:0000256" key="1">
    <source>
        <dbReference type="ARBA" id="ARBA00022670"/>
    </source>
</evidence>
<dbReference type="Gene3D" id="2.30.42.10">
    <property type="match status" value="1"/>
</dbReference>
<evidence type="ECO:0000313" key="4">
    <source>
        <dbReference type="EMBL" id="GAP08469.1"/>
    </source>
</evidence>
<feature type="domain" description="PDZ" evidence="3">
    <location>
        <begin position="295"/>
        <end position="348"/>
    </location>
</feature>
<dbReference type="EMBL" id="DPBP01000031">
    <property type="protein sequence ID" value="HCE17745.1"/>
    <property type="molecule type" value="Genomic_DNA"/>
</dbReference>
<evidence type="ECO:0000259" key="3">
    <source>
        <dbReference type="PROSITE" id="PS50106"/>
    </source>
</evidence>
<dbReference type="SUPFAM" id="SSF50156">
    <property type="entry name" value="PDZ domain-like"/>
    <property type="match status" value="1"/>
</dbReference>
<organism evidence="5 7">
    <name type="scientific">Anaerolinea thermolimosa</name>
    <dbReference type="NCBI Taxonomy" id="229919"/>
    <lineage>
        <taxon>Bacteria</taxon>
        <taxon>Bacillati</taxon>
        <taxon>Chloroflexota</taxon>
        <taxon>Anaerolineae</taxon>
        <taxon>Anaerolineales</taxon>
        <taxon>Anaerolineaceae</taxon>
        <taxon>Anaerolinea</taxon>
    </lineage>
</organism>
<dbReference type="PANTHER" id="PTHR43343">
    <property type="entry name" value="PEPTIDASE S12"/>
    <property type="match status" value="1"/>
</dbReference>
<dbReference type="Gene3D" id="2.40.10.120">
    <property type="match status" value="1"/>
</dbReference>
<evidence type="ECO:0000313" key="6">
    <source>
        <dbReference type="Proteomes" id="UP000253922"/>
    </source>
</evidence>
<dbReference type="PANTHER" id="PTHR43343:SF3">
    <property type="entry name" value="PROTEASE DO-LIKE 8, CHLOROPLASTIC"/>
    <property type="match status" value="1"/>
</dbReference>
<dbReference type="Pfam" id="PF13180">
    <property type="entry name" value="PDZ_2"/>
    <property type="match status" value="1"/>
</dbReference>
<dbReference type="PROSITE" id="PS50106">
    <property type="entry name" value="PDZ"/>
    <property type="match status" value="1"/>
</dbReference>
<evidence type="ECO:0000256" key="2">
    <source>
        <dbReference type="ARBA" id="ARBA00022801"/>
    </source>
</evidence>
<evidence type="ECO:0000313" key="5">
    <source>
        <dbReference type="EMBL" id="HCE17745.1"/>
    </source>
</evidence>
<evidence type="ECO:0000313" key="7">
    <source>
        <dbReference type="Proteomes" id="UP000264141"/>
    </source>
</evidence>
<dbReference type="InterPro" id="IPR036034">
    <property type="entry name" value="PDZ_sf"/>
</dbReference>
<keyword evidence="1" id="KW-0645">Protease</keyword>
<dbReference type="PRINTS" id="PR00834">
    <property type="entry name" value="PROTEASES2C"/>
</dbReference>
<dbReference type="InterPro" id="IPR009003">
    <property type="entry name" value="Peptidase_S1_PA"/>
</dbReference>
<dbReference type="InterPro" id="IPR051201">
    <property type="entry name" value="Chloro_Bact_Ser_Proteases"/>
</dbReference>
<reference evidence="4" key="1">
    <citation type="journal article" date="2015" name="Genome Announc.">
        <title>Draft Genome Sequences of Anaerolinea thermolimosa IMO-1, Bellilinea caldifistulae GOMI-1, Leptolinea tardivitalis YMTK-2, Levilinea saccharolytica KIBI-1, Longilinea arvoryzae KOME-1, Previously Described as Members of the Class Anaerolineae (Chloroflexi).</title>
        <authorList>
            <person name="Matsuura N."/>
            <person name="Tourlousse M.D."/>
            <person name="Ohashi A."/>
            <person name="Hugenholtz P."/>
            <person name="Sekiguchi Y."/>
        </authorList>
    </citation>
    <scope>NUCLEOTIDE SEQUENCE</scope>
    <source>
        <strain evidence="4">IMO-1</strain>
    </source>
</reference>
<accession>A0A3D1JHN6</accession>
<reference evidence="6" key="2">
    <citation type="submission" date="2015-07" db="EMBL/GenBank/DDBJ databases">
        <title>Draft Genome Sequences of Anaerolinea thermolimosa IMO-1, Bellilinea caldifistulae GOMI-1, Leptolinea tardivitalis YMTK-2, Levilinea saccharolytica KIBI-1,Longilinea arvoryzae KOME-1, Previously Described as Members of the Anaerolineaceae (Chloroflexi).</title>
        <authorList>
            <person name="Sekiguchi Y."/>
            <person name="Ohashi A."/>
            <person name="Matsuura N."/>
            <person name="Tourlousse M.D."/>
        </authorList>
    </citation>
    <scope>NUCLEOTIDE SEQUENCE [LARGE SCALE GENOMIC DNA]</scope>
    <source>
        <strain evidence="6">IMO-1</strain>
    </source>
</reference>
<reference evidence="5 7" key="3">
    <citation type="journal article" date="2018" name="Nat. Biotechnol.">
        <title>A standardized bacterial taxonomy based on genome phylogeny substantially revises the tree of life.</title>
        <authorList>
            <person name="Parks D.H."/>
            <person name="Chuvochina M."/>
            <person name="Waite D.W."/>
            <person name="Rinke C."/>
            <person name="Skarshewski A."/>
            <person name="Chaumeil P.A."/>
            <person name="Hugenholtz P."/>
        </authorList>
    </citation>
    <scope>NUCLEOTIDE SEQUENCE [LARGE SCALE GENOMIC DNA]</scope>
    <source>
        <strain evidence="5">UBA8781</strain>
    </source>
</reference>
<dbReference type="Proteomes" id="UP000253922">
    <property type="component" value="Unassembled WGS sequence"/>
</dbReference>
<dbReference type="AlphaFoldDB" id="A0A3D1JHN6"/>
<dbReference type="PROSITE" id="PS51257">
    <property type="entry name" value="PROKAR_LIPOPROTEIN"/>
    <property type="match status" value="1"/>
</dbReference>
<dbReference type="InterPro" id="IPR001478">
    <property type="entry name" value="PDZ"/>
</dbReference>
<protein>
    <submittedName>
        <fullName evidence="5">PDZ domain-containing protein</fullName>
    </submittedName>
    <submittedName>
        <fullName evidence="4">Trypsin-like serine protease, typically periplasmic, contain C-terminal PDZ domain</fullName>
    </submittedName>
</protein>
<dbReference type="Pfam" id="PF13365">
    <property type="entry name" value="Trypsin_2"/>
    <property type="match status" value="1"/>
</dbReference>
<dbReference type="EMBL" id="DF967966">
    <property type="protein sequence ID" value="GAP08469.1"/>
    <property type="molecule type" value="Genomic_DNA"/>
</dbReference>
<dbReference type="SUPFAM" id="SSF50494">
    <property type="entry name" value="Trypsin-like serine proteases"/>
    <property type="match status" value="1"/>
</dbReference>
<keyword evidence="6" id="KW-1185">Reference proteome</keyword>
<dbReference type="GO" id="GO:0006508">
    <property type="term" value="P:proteolysis"/>
    <property type="evidence" value="ECO:0007669"/>
    <property type="project" value="UniProtKB-KW"/>
</dbReference>
<dbReference type="InterPro" id="IPR001940">
    <property type="entry name" value="Peptidase_S1C"/>
</dbReference>
<dbReference type="OrthoDB" id="9758917at2"/>
<gene>
    <name evidence="4" type="ORF">ATHL_03374</name>
    <name evidence="5" type="ORF">DEQ80_07795</name>
</gene>